<feature type="region of interest" description="Disordered" evidence="1">
    <location>
        <begin position="96"/>
        <end position="120"/>
    </location>
</feature>
<sequence>MCKEETFGSLHRPCQHFIPQYRNGIVHYCNSPTCENSPQHPPTCRSPRCTKRGVFGEYTKIVNVFHWYCDACQAYYEQQERDGLLEGNAQGQVIKSHLRAKGKGREAAQRRMQGREDCDW</sequence>
<dbReference type="Proteomes" id="UP000077266">
    <property type="component" value="Unassembled WGS sequence"/>
</dbReference>
<protein>
    <submittedName>
        <fullName evidence="2">Uncharacterized protein</fullName>
    </submittedName>
</protein>
<gene>
    <name evidence="2" type="ORF">EXIGLDRAFT_716752</name>
</gene>
<keyword evidence="3" id="KW-1185">Reference proteome</keyword>
<accession>A0A166ANR6</accession>
<dbReference type="AlphaFoldDB" id="A0A166ANR6"/>
<dbReference type="InParanoid" id="A0A166ANR6"/>
<evidence type="ECO:0000313" key="3">
    <source>
        <dbReference type="Proteomes" id="UP000077266"/>
    </source>
</evidence>
<name>A0A166ANR6_EXIGL</name>
<dbReference type="EMBL" id="KV425984">
    <property type="protein sequence ID" value="KZV93769.1"/>
    <property type="molecule type" value="Genomic_DNA"/>
</dbReference>
<evidence type="ECO:0000313" key="2">
    <source>
        <dbReference type="EMBL" id="KZV93769.1"/>
    </source>
</evidence>
<evidence type="ECO:0000256" key="1">
    <source>
        <dbReference type="SAM" id="MobiDB-lite"/>
    </source>
</evidence>
<proteinExistence type="predicted"/>
<reference evidence="2 3" key="1">
    <citation type="journal article" date="2016" name="Mol. Biol. Evol.">
        <title>Comparative Genomics of Early-Diverging Mushroom-Forming Fungi Provides Insights into the Origins of Lignocellulose Decay Capabilities.</title>
        <authorList>
            <person name="Nagy L.G."/>
            <person name="Riley R."/>
            <person name="Tritt A."/>
            <person name="Adam C."/>
            <person name="Daum C."/>
            <person name="Floudas D."/>
            <person name="Sun H."/>
            <person name="Yadav J.S."/>
            <person name="Pangilinan J."/>
            <person name="Larsson K.H."/>
            <person name="Matsuura K."/>
            <person name="Barry K."/>
            <person name="Labutti K."/>
            <person name="Kuo R."/>
            <person name="Ohm R.A."/>
            <person name="Bhattacharya S.S."/>
            <person name="Shirouzu T."/>
            <person name="Yoshinaga Y."/>
            <person name="Martin F.M."/>
            <person name="Grigoriev I.V."/>
            <person name="Hibbett D.S."/>
        </authorList>
    </citation>
    <scope>NUCLEOTIDE SEQUENCE [LARGE SCALE GENOMIC DNA]</scope>
    <source>
        <strain evidence="2 3">HHB12029</strain>
    </source>
</reference>
<feature type="compositionally biased region" description="Basic and acidic residues" evidence="1">
    <location>
        <begin position="103"/>
        <end position="120"/>
    </location>
</feature>
<organism evidence="2 3">
    <name type="scientific">Exidia glandulosa HHB12029</name>
    <dbReference type="NCBI Taxonomy" id="1314781"/>
    <lineage>
        <taxon>Eukaryota</taxon>
        <taxon>Fungi</taxon>
        <taxon>Dikarya</taxon>
        <taxon>Basidiomycota</taxon>
        <taxon>Agaricomycotina</taxon>
        <taxon>Agaricomycetes</taxon>
        <taxon>Auriculariales</taxon>
        <taxon>Exidiaceae</taxon>
        <taxon>Exidia</taxon>
    </lineage>
</organism>